<dbReference type="PROSITE" id="PS50158">
    <property type="entry name" value="ZF_CCHC"/>
    <property type="match status" value="1"/>
</dbReference>
<dbReference type="InterPro" id="IPR001878">
    <property type="entry name" value="Znf_CCHC"/>
</dbReference>
<protein>
    <recommendedName>
        <fullName evidence="3">CCHC-type domain-containing protein</fullName>
    </recommendedName>
</protein>
<organism evidence="4">
    <name type="scientific">Nicotiana tabacum</name>
    <name type="common">Common tobacco</name>
    <dbReference type="NCBI Taxonomy" id="4097"/>
    <lineage>
        <taxon>Eukaryota</taxon>
        <taxon>Viridiplantae</taxon>
        <taxon>Streptophyta</taxon>
        <taxon>Embryophyta</taxon>
        <taxon>Tracheophyta</taxon>
        <taxon>Spermatophyta</taxon>
        <taxon>Magnoliopsida</taxon>
        <taxon>eudicotyledons</taxon>
        <taxon>Gunneridae</taxon>
        <taxon>Pentapetalae</taxon>
        <taxon>asterids</taxon>
        <taxon>lamiids</taxon>
        <taxon>Solanales</taxon>
        <taxon>Solanaceae</taxon>
        <taxon>Nicotianoideae</taxon>
        <taxon>Nicotianeae</taxon>
        <taxon>Nicotiana</taxon>
    </lineage>
</organism>
<dbReference type="SMR" id="A0A1S3X726"/>
<dbReference type="OrthoDB" id="1306007at2759"/>
<accession>A0A1S3X726</accession>
<dbReference type="PaxDb" id="4097-A0A1S3X726"/>
<feature type="compositionally biased region" description="Basic and acidic residues" evidence="2">
    <location>
        <begin position="57"/>
        <end position="70"/>
    </location>
</feature>
<sequence>MADLTKRFQKMVRRNGGIRKRGNFSKPKNYDLCHKCGKPGHFINDCPLLKQEHSKYNPEKVAKRNPVPDKHFKRKRSAGNVVKQALATWGDSYSKSEDETDAGDSSMMEV</sequence>
<reference evidence="4" key="1">
    <citation type="submission" date="2025-08" db="UniProtKB">
        <authorList>
            <consortium name="RefSeq"/>
        </authorList>
    </citation>
    <scope>IDENTIFICATION</scope>
</reference>
<dbReference type="Pfam" id="PF00098">
    <property type="entry name" value="zf-CCHC"/>
    <property type="match status" value="1"/>
</dbReference>
<evidence type="ECO:0000313" key="4">
    <source>
        <dbReference type="RefSeq" id="XP_016435795.1"/>
    </source>
</evidence>
<evidence type="ECO:0000259" key="3">
    <source>
        <dbReference type="PROSITE" id="PS50158"/>
    </source>
</evidence>
<gene>
    <name evidence="4" type="primary">LOC107762008</name>
</gene>
<dbReference type="SMART" id="SM00343">
    <property type="entry name" value="ZnF_C2HC"/>
    <property type="match status" value="1"/>
</dbReference>
<evidence type="ECO:0000256" key="2">
    <source>
        <dbReference type="SAM" id="MobiDB-lite"/>
    </source>
</evidence>
<feature type="region of interest" description="Disordered" evidence="2">
    <location>
        <begin position="57"/>
        <end position="79"/>
    </location>
</feature>
<feature type="compositionally biased region" description="Basic residues" evidence="2">
    <location>
        <begin position="7"/>
        <end position="23"/>
    </location>
</feature>
<evidence type="ECO:0000256" key="1">
    <source>
        <dbReference type="PROSITE-ProRule" id="PRU00047"/>
    </source>
</evidence>
<keyword evidence="1" id="KW-0479">Metal-binding</keyword>
<keyword evidence="1" id="KW-0863">Zinc-finger</keyword>
<dbReference type="GO" id="GO:0008270">
    <property type="term" value="F:zinc ion binding"/>
    <property type="evidence" value="ECO:0007669"/>
    <property type="project" value="UniProtKB-KW"/>
</dbReference>
<dbReference type="Gene3D" id="4.10.60.10">
    <property type="entry name" value="Zinc finger, CCHC-type"/>
    <property type="match status" value="1"/>
</dbReference>
<proteinExistence type="predicted"/>
<dbReference type="RefSeq" id="XP_016435795.1">
    <property type="nucleotide sequence ID" value="XM_016580309.1"/>
</dbReference>
<dbReference type="InterPro" id="IPR036875">
    <property type="entry name" value="Znf_CCHC_sf"/>
</dbReference>
<dbReference type="KEGG" id="nta:107762008"/>
<dbReference type="SUPFAM" id="SSF57756">
    <property type="entry name" value="Retrovirus zinc finger-like domains"/>
    <property type="match status" value="1"/>
</dbReference>
<feature type="region of interest" description="Disordered" evidence="2">
    <location>
        <begin position="1"/>
        <end position="23"/>
    </location>
</feature>
<dbReference type="GO" id="GO:0003676">
    <property type="term" value="F:nucleic acid binding"/>
    <property type="evidence" value="ECO:0007669"/>
    <property type="project" value="InterPro"/>
</dbReference>
<keyword evidence="1" id="KW-0862">Zinc</keyword>
<feature type="domain" description="CCHC-type" evidence="3">
    <location>
        <begin position="33"/>
        <end position="47"/>
    </location>
</feature>
<name>A0A1S3X726_TOBAC</name>
<dbReference type="AlphaFoldDB" id="A0A1S3X726"/>